<feature type="region of interest" description="Disordered" evidence="4">
    <location>
        <begin position="1"/>
        <end position="32"/>
    </location>
</feature>
<dbReference type="RefSeq" id="XP_025380685.1">
    <property type="nucleotide sequence ID" value="XM_025518696.1"/>
</dbReference>
<protein>
    <submittedName>
        <fullName evidence="5">Protein-tyrosine phosphatase</fullName>
    </submittedName>
</protein>
<name>A0A316YVL9_9BASI</name>
<feature type="compositionally biased region" description="Low complexity" evidence="4">
    <location>
        <begin position="1"/>
        <end position="23"/>
    </location>
</feature>
<dbReference type="SUPFAM" id="SSF52799">
    <property type="entry name" value="(Phosphotyrosine protein) phosphatases II"/>
    <property type="match status" value="1"/>
</dbReference>
<keyword evidence="3" id="KW-0378">Hydrolase</keyword>
<reference evidence="5 6" key="1">
    <citation type="journal article" date="2018" name="Mol. Biol. Evol.">
        <title>Broad Genomic Sampling Reveals a Smut Pathogenic Ancestry of the Fungal Clade Ustilaginomycotina.</title>
        <authorList>
            <person name="Kijpornyongpan T."/>
            <person name="Mondo S.J."/>
            <person name="Barry K."/>
            <person name="Sandor L."/>
            <person name="Lee J."/>
            <person name="Lipzen A."/>
            <person name="Pangilinan J."/>
            <person name="LaButti K."/>
            <person name="Hainaut M."/>
            <person name="Henrissat B."/>
            <person name="Grigoriev I.V."/>
            <person name="Spatafora J.W."/>
            <person name="Aime M.C."/>
        </authorList>
    </citation>
    <scope>NUCLEOTIDE SEQUENCE [LARGE SCALE GENOMIC DNA]</scope>
    <source>
        <strain evidence="5 6">MCA 4198</strain>
    </source>
</reference>
<evidence type="ECO:0000313" key="6">
    <source>
        <dbReference type="Proteomes" id="UP000245768"/>
    </source>
</evidence>
<gene>
    <name evidence="5" type="ORF">FA10DRAFT_226711</name>
</gene>
<dbReference type="GO" id="GO:0005737">
    <property type="term" value="C:cytoplasm"/>
    <property type="evidence" value="ECO:0007669"/>
    <property type="project" value="UniProtKB-SubCell"/>
</dbReference>
<accession>A0A316YVL9</accession>
<keyword evidence="6" id="KW-1185">Reference proteome</keyword>
<evidence type="ECO:0000256" key="1">
    <source>
        <dbReference type="ARBA" id="ARBA00004496"/>
    </source>
</evidence>
<dbReference type="Gene3D" id="3.90.190.10">
    <property type="entry name" value="Protein tyrosine phosphatase superfamily"/>
    <property type="match status" value="1"/>
</dbReference>
<dbReference type="PRINTS" id="PR01911">
    <property type="entry name" value="PFDSPHPHTASE"/>
</dbReference>
<evidence type="ECO:0000256" key="4">
    <source>
        <dbReference type="SAM" id="MobiDB-lite"/>
    </source>
</evidence>
<dbReference type="AlphaFoldDB" id="A0A316YVL9"/>
<dbReference type="PANTHER" id="PTHR31126">
    <property type="entry name" value="TYROSINE-PROTEIN PHOSPHATASE"/>
    <property type="match status" value="1"/>
</dbReference>
<dbReference type="InterPro" id="IPR029021">
    <property type="entry name" value="Prot-tyrosine_phosphatase-like"/>
</dbReference>
<dbReference type="Proteomes" id="UP000245768">
    <property type="component" value="Unassembled WGS sequence"/>
</dbReference>
<organism evidence="5 6">
    <name type="scientific">Acaromyces ingoldii</name>
    <dbReference type="NCBI Taxonomy" id="215250"/>
    <lineage>
        <taxon>Eukaryota</taxon>
        <taxon>Fungi</taxon>
        <taxon>Dikarya</taxon>
        <taxon>Basidiomycota</taxon>
        <taxon>Ustilaginomycotina</taxon>
        <taxon>Exobasidiomycetes</taxon>
        <taxon>Exobasidiales</taxon>
        <taxon>Cryptobasidiaceae</taxon>
        <taxon>Acaromyces</taxon>
    </lineage>
</organism>
<dbReference type="Pfam" id="PF03162">
    <property type="entry name" value="Y_phosphatase2"/>
    <property type="match status" value="1"/>
</dbReference>
<dbReference type="PANTHER" id="PTHR31126:SF74">
    <property type="entry name" value="TYROSINE-PROTEIN PHOSPHATASE-LIKE PROTEIN OCA2"/>
    <property type="match status" value="1"/>
</dbReference>
<evidence type="ECO:0000256" key="2">
    <source>
        <dbReference type="ARBA" id="ARBA00022490"/>
    </source>
</evidence>
<dbReference type="GO" id="GO:0052840">
    <property type="term" value="F:inositol diphosphate tetrakisphosphate diphosphatase activity"/>
    <property type="evidence" value="ECO:0007669"/>
    <property type="project" value="TreeGrafter"/>
</dbReference>
<evidence type="ECO:0000313" key="5">
    <source>
        <dbReference type="EMBL" id="PWN93487.1"/>
    </source>
</evidence>
<dbReference type="EMBL" id="KZ819634">
    <property type="protein sequence ID" value="PWN93487.1"/>
    <property type="molecule type" value="Genomic_DNA"/>
</dbReference>
<dbReference type="InParanoid" id="A0A316YVL9"/>
<dbReference type="InterPro" id="IPR020428">
    <property type="entry name" value="PFA-DSPs"/>
</dbReference>
<evidence type="ECO:0000256" key="3">
    <source>
        <dbReference type="ARBA" id="ARBA00022801"/>
    </source>
</evidence>
<dbReference type="GeneID" id="37040612"/>
<keyword evidence="2" id="KW-0963">Cytoplasm</keyword>
<dbReference type="FunFam" id="3.90.190.10:FF:000035">
    <property type="entry name" value="Tyrosine phosphatase, putative"/>
    <property type="match status" value="1"/>
</dbReference>
<dbReference type="GO" id="GO:0016791">
    <property type="term" value="F:phosphatase activity"/>
    <property type="evidence" value="ECO:0007669"/>
    <property type="project" value="InterPro"/>
</dbReference>
<dbReference type="OrthoDB" id="6375174at2759"/>
<sequence length="200" mass="22116">MPSSSSSSSSSSSPSSSTTLTSSALYRSGHPNERNEPFLSTLGLRTIIYLATDQVRPNLSQFASSSGIRLVHVELNVNKEPFAEMDTESVLSALDVILDKRNLPCLVHCNKGKYRVGVVTAIIRRLQGWSLTSIYDEYARFAGGDRVADEEVSLAMEYFRQGRHRERKRETHCEGTACLDKVHRHVPAPSCQTTRPGSCP</sequence>
<dbReference type="STRING" id="215250.A0A316YVL9"/>
<comment type="subcellular location">
    <subcellularLocation>
        <location evidence="1">Cytoplasm</location>
    </subcellularLocation>
</comment>
<dbReference type="InterPro" id="IPR004861">
    <property type="entry name" value="Siw14-like"/>
</dbReference>
<proteinExistence type="predicted"/>